<gene>
    <name evidence="18" type="ORF">N7458_007774</name>
</gene>
<dbReference type="SUPFAM" id="SSF49785">
    <property type="entry name" value="Galactose-binding domain-like"/>
    <property type="match status" value="2"/>
</dbReference>
<feature type="chain" id="PRO_5042295613" description="Probable beta-galactosidase C" evidence="16">
    <location>
        <begin position="21"/>
        <end position="982"/>
    </location>
</feature>
<evidence type="ECO:0000256" key="11">
    <source>
        <dbReference type="ARBA" id="ARBA00023295"/>
    </source>
</evidence>
<dbReference type="PRINTS" id="PR00742">
    <property type="entry name" value="GLHYDRLASE35"/>
</dbReference>
<dbReference type="InterPro" id="IPR037110">
    <property type="entry name" value="Betagal_dom2_sf"/>
</dbReference>
<dbReference type="FunFam" id="2.60.120.260:FF:000065">
    <property type="entry name" value="Beta-galactosidase A"/>
    <property type="match status" value="1"/>
</dbReference>
<dbReference type="InterPro" id="IPR008979">
    <property type="entry name" value="Galactose-bd-like_sf"/>
</dbReference>
<dbReference type="InterPro" id="IPR036833">
    <property type="entry name" value="BetaGal_dom3_sf"/>
</dbReference>
<feature type="signal peptide" evidence="16">
    <location>
        <begin position="1"/>
        <end position="20"/>
    </location>
</feature>
<dbReference type="Proteomes" id="UP001213681">
    <property type="component" value="Unassembled WGS sequence"/>
</dbReference>
<evidence type="ECO:0000313" key="19">
    <source>
        <dbReference type="Proteomes" id="UP001213681"/>
    </source>
</evidence>
<dbReference type="RefSeq" id="XP_056763982.1">
    <property type="nucleotide sequence ID" value="XM_056911156.1"/>
</dbReference>
<dbReference type="Pfam" id="PF13363">
    <property type="entry name" value="BetaGal_dom3"/>
    <property type="match status" value="1"/>
</dbReference>
<dbReference type="InterPro" id="IPR017853">
    <property type="entry name" value="GH"/>
</dbReference>
<dbReference type="GeneID" id="81601399"/>
<dbReference type="Gene3D" id="2.102.20.10">
    <property type="entry name" value="Beta-galactosidase, domain 2"/>
    <property type="match status" value="1"/>
</dbReference>
<dbReference type="Gene3D" id="2.60.120.260">
    <property type="entry name" value="Galactose-binding domain-like"/>
    <property type="match status" value="2"/>
</dbReference>
<dbReference type="Gene3D" id="2.60.390.10">
    <property type="entry name" value="Beta-galactosidase, domain 3"/>
    <property type="match status" value="1"/>
</dbReference>
<evidence type="ECO:0000256" key="6">
    <source>
        <dbReference type="ARBA" id="ARBA00022729"/>
    </source>
</evidence>
<evidence type="ECO:0000256" key="16">
    <source>
        <dbReference type="SAM" id="SignalP"/>
    </source>
</evidence>
<dbReference type="Pfam" id="PF01301">
    <property type="entry name" value="Glyco_hydro_35"/>
    <property type="match status" value="1"/>
</dbReference>
<sequence>MRFLALLPLLLGALSSLVSATDNGKTTDVTWDKYSLSVKGERVFVFAGEFHYMRLPVPELWLDVFQKLRANGFNAVSLYFFWSFHSASENTFDFENGAHDVQRVFDYAKQAGLYVITRAGPYDNGETSAGGYALWAANGQMGSERTSASSYYDKWLPWILKIGKIIADNQITNGGPVILNQHENELQETSHVATNTLVEYMEQIAAAFDEAGVIVPSTHNEKGMRSESWSTDYEDVGGAVNVYGLDSYPGGLSCTNPDSGFNLVRTYYQWFQNYSYTQPEFLPEFEGGWFQPWGGYFYDVCAAEHSPEFADVYYKNNIGSRVTLQSLYMVFGGTNWGHIAAPVVYTSYDYAAPLRETREIQDKLKQTKLIGLFTRVSSGLLQTVMEGNGTGYTSDASIYTWALRNPETQAGFYVLAHSTSSSRAVTTFSLNVNTSAGALTIPNIQLDGRQSKIIVTDYEVGKASSLLYSSAEVLTYATLDVDVLVFYLNIGQQGVFAFKNAPSHLTYKTYGNSNLASTTSSNGTQYSYTQGQGSTVVKFSNGVLLYLLDKETAWNFFAVPTTSNPNVSPSEQILALGPYLVRSASIDHDTVSLIGDNANTTSLEVYPGNSKVTKIKWNGNAIATKKTAYGSLIGSAVGAEKSKISLPSLTSWKSQDTLPEIKQGYDDSRWTVCNKSTTVNSVAPLSLPVLYSGDYGYHAGTKVYRGRFDGRNATGANVTVQNGVAAGWAAWLNGAYVGGAVGSPNLASTSAELIFNSSSLRDTDNVLTVVMDYTGHDEDNVKPAGTQNPRGILGATLLGGGNFTSWRIQGNAGGEANIDPVRGPMNEGGLYGERLGWHLPGYTAPKSASSSSPLEGVSNAAGRFYTTTFKLNLDADLDVPIGLQLGAAANTSAVVQVFMNGYQFGHYLPHIGPQTLFPFPPGIINNRGENTLAISLWALTEEGAALSQVELVAYGAYRTGFDFNQDWAYLQPRWKNNRGSYV</sequence>
<dbReference type="SUPFAM" id="SSF51011">
    <property type="entry name" value="Glycosyl hydrolase domain"/>
    <property type="match status" value="1"/>
</dbReference>
<dbReference type="AlphaFoldDB" id="A0AAD6C2N1"/>
<evidence type="ECO:0000256" key="15">
    <source>
        <dbReference type="RuleBase" id="RU003679"/>
    </source>
</evidence>
<organism evidence="18 19">
    <name type="scientific">Penicillium daleae</name>
    <dbReference type="NCBI Taxonomy" id="63821"/>
    <lineage>
        <taxon>Eukaryota</taxon>
        <taxon>Fungi</taxon>
        <taxon>Dikarya</taxon>
        <taxon>Ascomycota</taxon>
        <taxon>Pezizomycotina</taxon>
        <taxon>Eurotiomycetes</taxon>
        <taxon>Eurotiomycetidae</taxon>
        <taxon>Eurotiales</taxon>
        <taxon>Aspergillaceae</taxon>
        <taxon>Penicillium</taxon>
    </lineage>
</organism>
<evidence type="ECO:0000256" key="7">
    <source>
        <dbReference type="ARBA" id="ARBA00022801"/>
    </source>
</evidence>
<evidence type="ECO:0000259" key="17">
    <source>
        <dbReference type="SMART" id="SM01029"/>
    </source>
</evidence>
<evidence type="ECO:0000256" key="14">
    <source>
        <dbReference type="ARBA" id="ARBA00042635"/>
    </source>
</evidence>
<comment type="catalytic activity">
    <reaction evidence="1">
        <text>Hydrolysis of terminal non-reducing beta-D-galactose residues in beta-D-galactosides.</text>
        <dbReference type="EC" id="3.2.1.23"/>
    </reaction>
</comment>
<dbReference type="InterPro" id="IPR025300">
    <property type="entry name" value="BetaGal_jelly_roll_dom"/>
</dbReference>
<keyword evidence="7" id="KW-0378">Hydrolase</keyword>
<dbReference type="FunFam" id="3.20.20.80:FF:000040">
    <property type="entry name" value="Beta-galactosidase A"/>
    <property type="match status" value="1"/>
</dbReference>
<evidence type="ECO:0000256" key="1">
    <source>
        <dbReference type="ARBA" id="ARBA00001412"/>
    </source>
</evidence>
<accession>A0AAD6C2N1</accession>
<keyword evidence="6 16" id="KW-0732">Signal</keyword>
<dbReference type="Pfam" id="PF13364">
    <property type="entry name" value="BetaGal_ABD2"/>
    <property type="match status" value="2"/>
</dbReference>
<dbReference type="Pfam" id="PF10435">
    <property type="entry name" value="BetaGal_dom2"/>
    <property type="match status" value="1"/>
</dbReference>
<feature type="domain" description="Beta-galactosidase" evidence="17">
    <location>
        <begin position="379"/>
        <end position="556"/>
    </location>
</feature>
<dbReference type="FunFam" id="2.102.20.10:FF:000001">
    <property type="entry name" value="Beta-galactosidase A"/>
    <property type="match status" value="1"/>
</dbReference>
<keyword evidence="10" id="KW-0119">Carbohydrate metabolism</keyword>
<evidence type="ECO:0000256" key="9">
    <source>
        <dbReference type="ARBA" id="ARBA00023180"/>
    </source>
</evidence>
<evidence type="ECO:0000256" key="5">
    <source>
        <dbReference type="ARBA" id="ARBA00022525"/>
    </source>
</evidence>
<reference evidence="18" key="1">
    <citation type="submission" date="2022-12" db="EMBL/GenBank/DDBJ databases">
        <authorList>
            <person name="Petersen C."/>
        </authorList>
    </citation>
    <scope>NUCLEOTIDE SEQUENCE</scope>
    <source>
        <strain evidence="18">IBT 16125</strain>
    </source>
</reference>
<keyword evidence="5" id="KW-0964">Secreted</keyword>
<evidence type="ECO:0000256" key="4">
    <source>
        <dbReference type="ARBA" id="ARBA00012756"/>
    </source>
</evidence>
<dbReference type="InterPro" id="IPR018954">
    <property type="entry name" value="Betagal_dom2"/>
</dbReference>
<dbReference type="EC" id="3.2.1.23" evidence="4"/>
<dbReference type="PANTHER" id="PTHR23421">
    <property type="entry name" value="BETA-GALACTOSIDASE RELATED"/>
    <property type="match status" value="1"/>
</dbReference>
<comment type="similarity">
    <text evidence="3 15">Belongs to the glycosyl hydrolase 35 family.</text>
</comment>
<dbReference type="GO" id="GO:0000272">
    <property type="term" value="P:polysaccharide catabolic process"/>
    <property type="evidence" value="ECO:0007669"/>
    <property type="project" value="UniProtKB-KW"/>
</dbReference>
<reference evidence="18" key="2">
    <citation type="journal article" date="2023" name="IMA Fungus">
        <title>Comparative genomic study of the Penicillium genus elucidates a diverse pangenome and 15 lateral gene transfer events.</title>
        <authorList>
            <person name="Petersen C."/>
            <person name="Sorensen T."/>
            <person name="Nielsen M.R."/>
            <person name="Sondergaard T.E."/>
            <person name="Sorensen J.L."/>
            <person name="Fitzpatrick D.A."/>
            <person name="Frisvad J.C."/>
            <person name="Nielsen K.L."/>
        </authorList>
    </citation>
    <scope>NUCLEOTIDE SEQUENCE</scope>
    <source>
        <strain evidence="18">IBT 16125</strain>
    </source>
</reference>
<dbReference type="SUPFAM" id="SSF117100">
    <property type="entry name" value="Beta-galactosidase LacA, domain 3"/>
    <property type="match status" value="1"/>
</dbReference>
<evidence type="ECO:0000256" key="13">
    <source>
        <dbReference type="ARBA" id="ARBA00040694"/>
    </source>
</evidence>
<dbReference type="Gene3D" id="3.20.20.80">
    <property type="entry name" value="Glycosidases"/>
    <property type="match status" value="1"/>
</dbReference>
<keyword evidence="8" id="KW-1015">Disulfide bond</keyword>
<dbReference type="SMART" id="SM01029">
    <property type="entry name" value="BetaGal_dom2"/>
    <property type="match status" value="1"/>
</dbReference>
<keyword evidence="9" id="KW-0325">Glycoprotein</keyword>
<name>A0AAD6C2N1_9EURO</name>
<dbReference type="InterPro" id="IPR025972">
    <property type="entry name" value="BetaGal_dom3"/>
</dbReference>
<protein>
    <recommendedName>
        <fullName evidence="13">Probable beta-galactosidase C</fullName>
        <ecNumber evidence="4">3.2.1.23</ecNumber>
    </recommendedName>
    <alternativeName>
        <fullName evidence="14">Lactase C</fullName>
    </alternativeName>
</protein>
<dbReference type="FunFam" id="2.60.120.260:FF:000144">
    <property type="entry name" value="Probable beta-galactosidase C"/>
    <property type="match status" value="1"/>
</dbReference>
<evidence type="ECO:0000256" key="8">
    <source>
        <dbReference type="ARBA" id="ARBA00023157"/>
    </source>
</evidence>
<dbReference type="SUPFAM" id="SSF51445">
    <property type="entry name" value="(Trans)glycosidases"/>
    <property type="match status" value="1"/>
</dbReference>
<comment type="caution">
    <text evidence="18">The sequence shown here is derived from an EMBL/GenBank/DDBJ whole genome shotgun (WGS) entry which is preliminary data.</text>
</comment>
<keyword evidence="19" id="KW-1185">Reference proteome</keyword>
<dbReference type="GO" id="GO:0005576">
    <property type="term" value="C:extracellular region"/>
    <property type="evidence" value="ECO:0007669"/>
    <property type="project" value="UniProtKB-SubCell"/>
</dbReference>
<evidence type="ECO:0000256" key="12">
    <source>
        <dbReference type="ARBA" id="ARBA00023326"/>
    </source>
</evidence>
<comment type="subcellular location">
    <subcellularLocation>
        <location evidence="2">Secreted</location>
    </subcellularLocation>
</comment>
<evidence type="ECO:0000313" key="18">
    <source>
        <dbReference type="EMBL" id="KAJ5443902.1"/>
    </source>
</evidence>
<dbReference type="InterPro" id="IPR031330">
    <property type="entry name" value="Gly_Hdrlase_35_cat"/>
</dbReference>
<dbReference type="GO" id="GO:0004565">
    <property type="term" value="F:beta-galactosidase activity"/>
    <property type="evidence" value="ECO:0007669"/>
    <property type="project" value="UniProtKB-EC"/>
</dbReference>
<dbReference type="EMBL" id="JAPVEA010000007">
    <property type="protein sequence ID" value="KAJ5443902.1"/>
    <property type="molecule type" value="Genomic_DNA"/>
</dbReference>
<proteinExistence type="inferred from homology"/>
<evidence type="ECO:0000256" key="2">
    <source>
        <dbReference type="ARBA" id="ARBA00004613"/>
    </source>
</evidence>
<keyword evidence="11" id="KW-0326">Glycosidase</keyword>
<evidence type="ECO:0000256" key="3">
    <source>
        <dbReference type="ARBA" id="ARBA00009809"/>
    </source>
</evidence>
<dbReference type="InterPro" id="IPR001944">
    <property type="entry name" value="Glycoside_Hdrlase_35"/>
</dbReference>
<evidence type="ECO:0000256" key="10">
    <source>
        <dbReference type="ARBA" id="ARBA00023277"/>
    </source>
</evidence>
<keyword evidence="12" id="KW-0624">Polysaccharide degradation</keyword>